<keyword evidence="3" id="KW-1185">Reference proteome</keyword>
<accession>A0A9W8TIE8</accession>
<gene>
    <name evidence="2" type="ORF">NPX13_g10082</name>
</gene>
<reference evidence="2" key="1">
    <citation type="submission" date="2022-07" db="EMBL/GenBank/DDBJ databases">
        <title>Genome Sequence of Xylaria arbuscula.</title>
        <authorList>
            <person name="Buettner E."/>
        </authorList>
    </citation>
    <scope>NUCLEOTIDE SEQUENCE</scope>
    <source>
        <strain evidence="2">VT107</strain>
    </source>
</reference>
<evidence type="ECO:0000313" key="2">
    <source>
        <dbReference type="EMBL" id="KAJ3556693.1"/>
    </source>
</evidence>
<dbReference type="AlphaFoldDB" id="A0A9W8TIE8"/>
<dbReference type="VEuPathDB" id="FungiDB:F4678DRAFT_431577"/>
<evidence type="ECO:0000256" key="1">
    <source>
        <dbReference type="SAM" id="MobiDB-lite"/>
    </source>
</evidence>
<feature type="region of interest" description="Disordered" evidence="1">
    <location>
        <begin position="1"/>
        <end position="62"/>
    </location>
</feature>
<comment type="caution">
    <text evidence="2">The sequence shown here is derived from an EMBL/GenBank/DDBJ whole genome shotgun (WGS) entry which is preliminary data.</text>
</comment>
<proteinExistence type="predicted"/>
<evidence type="ECO:0000313" key="3">
    <source>
        <dbReference type="Proteomes" id="UP001148614"/>
    </source>
</evidence>
<dbReference type="PANTHER" id="PTHR41390:SF1">
    <property type="entry name" value="NADH-UBIQUINONE OXIDOREDUCTASE 213 KDA SUBUNIT"/>
    <property type="match status" value="1"/>
</dbReference>
<protein>
    <submittedName>
        <fullName evidence="2">Uncharacterized protein</fullName>
    </submittedName>
</protein>
<dbReference type="Proteomes" id="UP001148614">
    <property type="component" value="Unassembled WGS sequence"/>
</dbReference>
<name>A0A9W8TIE8_9PEZI</name>
<organism evidence="2 3">
    <name type="scientific">Xylaria arbuscula</name>
    <dbReference type="NCBI Taxonomy" id="114810"/>
    <lineage>
        <taxon>Eukaryota</taxon>
        <taxon>Fungi</taxon>
        <taxon>Dikarya</taxon>
        <taxon>Ascomycota</taxon>
        <taxon>Pezizomycotina</taxon>
        <taxon>Sordariomycetes</taxon>
        <taxon>Xylariomycetidae</taxon>
        <taxon>Xylariales</taxon>
        <taxon>Xylariaceae</taxon>
        <taxon>Xylaria</taxon>
    </lineage>
</organism>
<feature type="compositionally biased region" description="Low complexity" evidence="1">
    <location>
        <begin position="1"/>
        <end position="24"/>
    </location>
</feature>
<dbReference type="PANTHER" id="PTHR41390">
    <property type="entry name" value="CHROMOSOME 7, WHOLE GENOME SHOTGUN SEQUENCE"/>
    <property type="match status" value="1"/>
</dbReference>
<sequence length="250" mass="26711">MAPWSSWWSQSAAQQPDEQQQKPSLPSPPPQTSSPSPSSQTPVISTELPRSQAKSHDYREKPTPAELWEIGAKSLQAGMVTGGFGLLLGAGTGILRSAPPTLFALFAGLQWFTLGSTYMASRGLLYHAWGGEENLSPSDLVAASGVAGGVSGMVGGMIRGPRNVLPGMLVFGAFGAGSSYVSQMTRGTEPKQKTSWLDSKWSPMQRLSDKDYLDKIEEKILRLDAEIAIIDENIAALKDTSLVSSTEAKN</sequence>
<feature type="compositionally biased region" description="Low complexity" evidence="1">
    <location>
        <begin position="33"/>
        <end position="46"/>
    </location>
</feature>
<dbReference type="EMBL" id="JANPWZ010002705">
    <property type="protein sequence ID" value="KAJ3556693.1"/>
    <property type="molecule type" value="Genomic_DNA"/>
</dbReference>